<proteinExistence type="predicted"/>
<dbReference type="HOGENOM" id="CLU_1563532_0_0_1"/>
<dbReference type="GeneID" id="19334526"/>
<evidence type="ECO:0000313" key="1">
    <source>
        <dbReference type="EMBL" id="EME87792.1"/>
    </source>
</evidence>
<protein>
    <submittedName>
        <fullName evidence="1">Uncharacterized protein</fullName>
    </submittedName>
</protein>
<dbReference type="VEuPathDB" id="FungiDB:MYCFIDRAFT_181052"/>
<dbReference type="Proteomes" id="UP000016932">
    <property type="component" value="Unassembled WGS sequence"/>
</dbReference>
<organism evidence="1 2">
    <name type="scientific">Pseudocercospora fijiensis (strain CIRAD86)</name>
    <name type="common">Black leaf streak disease fungus</name>
    <name type="synonym">Mycosphaerella fijiensis</name>
    <dbReference type="NCBI Taxonomy" id="383855"/>
    <lineage>
        <taxon>Eukaryota</taxon>
        <taxon>Fungi</taxon>
        <taxon>Dikarya</taxon>
        <taxon>Ascomycota</taxon>
        <taxon>Pezizomycotina</taxon>
        <taxon>Dothideomycetes</taxon>
        <taxon>Dothideomycetidae</taxon>
        <taxon>Mycosphaerellales</taxon>
        <taxon>Mycosphaerellaceae</taxon>
        <taxon>Pseudocercospora</taxon>
    </lineage>
</organism>
<reference evidence="1 2" key="1">
    <citation type="journal article" date="2012" name="PLoS Pathog.">
        <title>Diverse lifestyles and strategies of plant pathogenesis encoded in the genomes of eighteen Dothideomycetes fungi.</title>
        <authorList>
            <person name="Ohm R.A."/>
            <person name="Feau N."/>
            <person name="Henrissat B."/>
            <person name="Schoch C.L."/>
            <person name="Horwitz B.A."/>
            <person name="Barry K.W."/>
            <person name="Condon B.J."/>
            <person name="Copeland A.C."/>
            <person name="Dhillon B."/>
            <person name="Glaser F."/>
            <person name="Hesse C.N."/>
            <person name="Kosti I."/>
            <person name="LaButti K."/>
            <person name="Lindquist E.A."/>
            <person name="Lucas S."/>
            <person name="Salamov A.A."/>
            <person name="Bradshaw R.E."/>
            <person name="Ciuffetti L."/>
            <person name="Hamelin R.C."/>
            <person name="Kema G.H.J."/>
            <person name="Lawrence C."/>
            <person name="Scott J.A."/>
            <person name="Spatafora J.W."/>
            <person name="Turgeon B.G."/>
            <person name="de Wit P.J.G.M."/>
            <person name="Zhong S."/>
            <person name="Goodwin S.B."/>
            <person name="Grigoriev I.V."/>
        </authorList>
    </citation>
    <scope>NUCLEOTIDE SEQUENCE [LARGE SCALE GENOMIC DNA]</scope>
    <source>
        <strain evidence="1 2">CIRAD86</strain>
    </source>
</reference>
<dbReference type="RefSeq" id="XP_007921103.1">
    <property type="nucleotide sequence ID" value="XM_007922912.1"/>
</dbReference>
<gene>
    <name evidence="1" type="ORF">MYCFIDRAFT_181052</name>
</gene>
<name>N1QA78_PSEFD</name>
<dbReference type="EMBL" id="KB446555">
    <property type="protein sequence ID" value="EME87792.1"/>
    <property type="molecule type" value="Genomic_DNA"/>
</dbReference>
<accession>N1QA78</accession>
<sequence>MSEAHSSFSREDYYHASRPFSIAAEQVMGFEEVSLNNDTHPFAAGPSNAFPSPVEEEFEDEDEEDLIMEPEHQITRINSYDFVLNQAKELESEQEAADFIHQSVNGPLPLPARPESVHTTTAGPSYEMQVLDPVDRAERGGVSRHKAAGMAAYCTGACTWEELLDYYFLQA</sequence>
<dbReference type="KEGG" id="pfj:MYCFIDRAFT_181052"/>
<evidence type="ECO:0000313" key="2">
    <source>
        <dbReference type="Proteomes" id="UP000016932"/>
    </source>
</evidence>
<dbReference type="OrthoDB" id="3649283at2759"/>
<dbReference type="AlphaFoldDB" id="N1QA78"/>
<keyword evidence="2" id="KW-1185">Reference proteome</keyword>